<keyword evidence="1" id="KW-0862">Zinc</keyword>
<proteinExistence type="predicted"/>
<feature type="region of interest" description="Disordered" evidence="2">
    <location>
        <begin position="117"/>
        <end position="167"/>
    </location>
</feature>
<feature type="compositionally biased region" description="Low complexity" evidence="2">
    <location>
        <begin position="220"/>
        <end position="233"/>
    </location>
</feature>
<feature type="region of interest" description="Disordered" evidence="2">
    <location>
        <begin position="181"/>
        <end position="293"/>
    </location>
</feature>
<evidence type="ECO:0000313" key="4">
    <source>
        <dbReference type="EMBL" id="CAE0052868.1"/>
    </source>
</evidence>
<dbReference type="InterPro" id="IPR051979">
    <property type="entry name" value="B-box_zinc_finger"/>
</dbReference>
<dbReference type="PANTHER" id="PTHR31832:SF5">
    <property type="entry name" value="OS09G0527900 PROTEIN"/>
    <property type="match status" value="1"/>
</dbReference>
<accession>A0A7S2ZWI1</accession>
<sequence>MTRIARMNLLCEGCERAGGNWYCVECRIPLCEPCVKERCAHACEDATKARTAHFVNALTFCDVCDSRPAAVYCETEGSVLCMKCDRFLHSGKVMRKHVRKSITVTITERSASLVPFASDSDSESVHDGSVVEPPTSPPSSPVVEPLPDEFFTLEEPPPSELDAHQREEVTLKKFKAGVKKREKLADENGSGSGSGGNNNGSDARLDPASSKGASGDAVTNNGSNDVSNGSNGDEGTSSIERASMDASADLRTTNGKGGGRDRASSRDSCSSGAVSGNGGNTNGSPEKKQKKTP</sequence>
<evidence type="ECO:0000259" key="3">
    <source>
        <dbReference type="PROSITE" id="PS50119"/>
    </source>
</evidence>
<dbReference type="PANTHER" id="PTHR31832">
    <property type="entry name" value="B-BOX ZINC FINGER PROTEIN 22"/>
    <property type="match status" value="1"/>
</dbReference>
<dbReference type="GO" id="GO:0008270">
    <property type="term" value="F:zinc ion binding"/>
    <property type="evidence" value="ECO:0007669"/>
    <property type="project" value="UniProtKB-KW"/>
</dbReference>
<evidence type="ECO:0000256" key="2">
    <source>
        <dbReference type="SAM" id="MobiDB-lite"/>
    </source>
</evidence>
<name>A0A7S2ZWI1_9RHOD</name>
<dbReference type="PROSITE" id="PS50119">
    <property type="entry name" value="ZF_BBOX"/>
    <property type="match status" value="2"/>
</dbReference>
<dbReference type="SMART" id="SM00336">
    <property type="entry name" value="BBOX"/>
    <property type="match status" value="1"/>
</dbReference>
<protein>
    <recommendedName>
        <fullName evidence="3">B box-type domain-containing protein</fullName>
    </recommendedName>
</protein>
<keyword evidence="1" id="KW-0863">Zinc-finger</keyword>
<dbReference type="InterPro" id="IPR000315">
    <property type="entry name" value="Znf_B-box"/>
</dbReference>
<organism evidence="4">
    <name type="scientific">Rhodosorus marinus</name>
    <dbReference type="NCBI Taxonomy" id="101924"/>
    <lineage>
        <taxon>Eukaryota</taxon>
        <taxon>Rhodophyta</taxon>
        <taxon>Stylonematophyceae</taxon>
        <taxon>Stylonematales</taxon>
        <taxon>Stylonemataceae</taxon>
        <taxon>Rhodosorus</taxon>
    </lineage>
</organism>
<dbReference type="Pfam" id="PF00643">
    <property type="entry name" value="zf-B_box"/>
    <property type="match status" value="1"/>
</dbReference>
<evidence type="ECO:0000256" key="1">
    <source>
        <dbReference type="PROSITE-ProRule" id="PRU00024"/>
    </source>
</evidence>
<dbReference type="GO" id="GO:0005634">
    <property type="term" value="C:nucleus"/>
    <property type="evidence" value="ECO:0007669"/>
    <property type="project" value="TreeGrafter"/>
</dbReference>
<gene>
    <name evidence="4" type="ORF">RMAR00112_LOCUS20896</name>
</gene>
<dbReference type="AlphaFoldDB" id="A0A7S2ZWI1"/>
<feature type="domain" description="B box-type" evidence="3">
    <location>
        <begin position="6"/>
        <end position="58"/>
    </location>
</feature>
<keyword evidence="1" id="KW-0479">Metal-binding</keyword>
<dbReference type="CDD" id="cd19757">
    <property type="entry name" value="Bbox1"/>
    <property type="match status" value="1"/>
</dbReference>
<dbReference type="EMBL" id="HBHW01026984">
    <property type="protein sequence ID" value="CAE0052868.1"/>
    <property type="molecule type" value="Transcribed_RNA"/>
</dbReference>
<feature type="domain" description="B box-type" evidence="3">
    <location>
        <begin position="56"/>
        <end position="102"/>
    </location>
</feature>
<dbReference type="GO" id="GO:0006355">
    <property type="term" value="P:regulation of DNA-templated transcription"/>
    <property type="evidence" value="ECO:0007669"/>
    <property type="project" value="TreeGrafter"/>
</dbReference>
<reference evidence="4" key="1">
    <citation type="submission" date="2021-01" db="EMBL/GenBank/DDBJ databases">
        <authorList>
            <person name="Corre E."/>
            <person name="Pelletier E."/>
            <person name="Niang G."/>
            <person name="Scheremetjew M."/>
            <person name="Finn R."/>
            <person name="Kale V."/>
            <person name="Holt S."/>
            <person name="Cochrane G."/>
            <person name="Meng A."/>
            <person name="Brown T."/>
            <person name="Cohen L."/>
        </authorList>
    </citation>
    <scope>NUCLEOTIDE SEQUENCE</scope>
    <source>
        <strain evidence="4">CCMP 769</strain>
    </source>
</reference>